<dbReference type="EMBL" id="ADCX01000002">
    <property type="protein sequence ID" value="EFG26500.1"/>
    <property type="molecule type" value="Genomic_DNA"/>
</dbReference>
<evidence type="ECO:0000256" key="4">
    <source>
        <dbReference type="ARBA" id="ARBA00022643"/>
    </source>
</evidence>
<evidence type="ECO:0000313" key="8">
    <source>
        <dbReference type="Proteomes" id="UP000005777"/>
    </source>
</evidence>
<evidence type="ECO:0000256" key="3">
    <source>
        <dbReference type="ARBA" id="ARBA00022630"/>
    </source>
</evidence>
<evidence type="ECO:0000313" key="7">
    <source>
        <dbReference type="EMBL" id="EFG26500.1"/>
    </source>
</evidence>
<dbReference type="SUPFAM" id="SSF55469">
    <property type="entry name" value="FMN-dependent nitroreductase-like"/>
    <property type="match status" value="1"/>
</dbReference>
<gene>
    <name evidence="7" type="ORF">HMPREF9020_00119</name>
</gene>
<organism evidence="7 8">
    <name type="scientific">Scardovia inopinata F0304</name>
    <dbReference type="NCBI Taxonomy" id="641146"/>
    <lineage>
        <taxon>Bacteria</taxon>
        <taxon>Bacillati</taxon>
        <taxon>Actinomycetota</taxon>
        <taxon>Actinomycetes</taxon>
        <taxon>Bifidobacteriales</taxon>
        <taxon>Bifidobacteriaceae</taxon>
        <taxon>Scardovia</taxon>
    </lineage>
</organism>
<dbReference type="Proteomes" id="UP000005777">
    <property type="component" value="Unassembled WGS sequence"/>
</dbReference>
<dbReference type="RefSeq" id="WP_006292461.1">
    <property type="nucleotide sequence ID" value="NZ_GG770225.1"/>
</dbReference>
<name>W5II13_SCAIO</name>
<evidence type="ECO:0000256" key="5">
    <source>
        <dbReference type="ARBA" id="ARBA00023002"/>
    </source>
</evidence>
<keyword evidence="8" id="KW-1185">Reference proteome</keyword>
<dbReference type="InterPro" id="IPR000415">
    <property type="entry name" value="Nitroreductase-like"/>
</dbReference>
<accession>W5II13</accession>
<dbReference type="GO" id="GO:0016491">
    <property type="term" value="F:oxidoreductase activity"/>
    <property type="evidence" value="ECO:0007669"/>
    <property type="project" value="UniProtKB-KW"/>
</dbReference>
<feature type="domain" description="Nitroreductase" evidence="6">
    <location>
        <begin position="8"/>
        <end position="154"/>
    </location>
</feature>
<dbReference type="Gene3D" id="3.40.109.10">
    <property type="entry name" value="NADH Oxidase"/>
    <property type="match status" value="1"/>
</dbReference>
<comment type="caution">
    <text evidence="7">The sequence shown here is derived from an EMBL/GenBank/DDBJ whole genome shotgun (WGS) entry which is preliminary data.</text>
</comment>
<reference evidence="7 8" key="1">
    <citation type="submission" date="2012-01" db="EMBL/GenBank/DDBJ databases">
        <title>The Genome Sequence of Scardovia inopinata F0304.</title>
        <authorList>
            <consortium name="The Broad Institute Genome Sequencing Platform"/>
            <person name="Earl A."/>
            <person name="Ward D."/>
            <person name="Feldgarden M."/>
            <person name="Gevers D."/>
            <person name="Izard J."/>
            <person name="Baranova O.V."/>
            <person name="Blanton J.M."/>
            <person name="Tanner A.C."/>
            <person name="Dewhirst F.E."/>
            <person name="Young S.K."/>
            <person name="Zeng Q."/>
            <person name="Gargeya S."/>
            <person name="Fitzgerald M."/>
            <person name="Haas B."/>
            <person name="Abouelleil A."/>
            <person name="Alvarado L."/>
            <person name="Arachchi H.M."/>
            <person name="Berlin A."/>
            <person name="Chapman S.B."/>
            <person name="Gearin G."/>
            <person name="Goldberg J."/>
            <person name="Griggs A."/>
            <person name="Gujja S."/>
            <person name="Hansen M."/>
            <person name="Heiman D."/>
            <person name="Howarth C."/>
            <person name="Larimer J."/>
            <person name="Lui A."/>
            <person name="MacDonald P.J."/>
            <person name="McCowen C."/>
            <person name="Montmayeur A."/>
            <person name="Murphy C."/>
            <person name="Neiman D."/>
            <person name="Pearson M."/>
            <person name="Priest M."/>
            <person name="Roberts A."/>
            <person name="Saif S."/>
            <person name="Shea T."/>
            <person name="Sisk P."/>
            <person name="Stolte C."/>
            <person name="Sykes S."/>
            <person name="Wortman J."/>
            <person name="Nusbaum C."/>
            <person name="Birren B."/>
        </authorList>
    </citation>
    <scope>NUCLEOTIDE SEQUENCE [LARGE SCALE GENOMIC DNA]</scope>
    <source>
        <strain evidence="7 8">F0304</strain>
    </source>
</reference>
<dbReference type="AlphaFoldDB" id="W5II13"/>
<dbReference type="PANTHER" id="PTHR43673">
    <property type="entry name" value="NAD(P)H NITROREDUCTASE YDGI-RELATED"/>
    <property type="match status" value="1"/>
</dbReference>
<comment type="cofactor">
    <cofactor evidence="1">
        <name>FMN</name>
        <dbReference type="ChEBI" id="CHEBI:58210"/>
    </cofactor>
</comment>
<comment type="similarity">
    <text evidence="2">Belongs to the nitroreductase family.</text>
</comment>
<sequence length="176" mass="18910">MDAYELLESRKSVRTYTGEAVPGSQESRILRAAELAPVGMGRFEDFHLTVIKNPQILKQIELATALMLGKPDAHPLYGAPELVLVSAKDPEQKGNVAYSGAAIIAHNMVLAAENQGLGACYIWGAVAALNQNPDLVSALELPEGFLPCCGVIFGATTETFTPREVDSERIRTNVLS</sequence>
<proteinExistence type="inferred from homology"/>
<dbReference type="CDD" id="cd02062">
    <property type="entry name" value="Nitro_FMN_reductase"/>
    <property type="match status" value="1"/>
</dbReference>
<dbReference type="HOGENOM" id="CLU_070764_7_0_11"/>
<keyword evidence="4" id="KW-0288">FMN</keyword>
<evidence type="ECO:0000256" key="2">
    <source>
        <dbReference type="ARBA" id="ARBA00007118"/>
    </source>
</evidence>
<keyword evidence="5" id="KW-0560">Oxidoreductase</keyword>
<dbReference type="PANTHER" id="PTHR43673:SF2">
    <property type="entry name" value="NITROREDUCTASE"/>
    <property type="match status" value="1"/>
</dbReference>
<protein>
    <recommendedName>
        <fullName evidence="6">Nitroreductase domain-containing protein</fullName>
    </recommendedName>
</protein>
<dbReference type="InterPro" id="IPR029479">
    <property type="entry name" value="Nitroreductase"/>
</dbReference>
<evidence type="ECO:0000259" key="6">
    <source>
        <dbReference type="Pfam" id="PF00881"/>
    </source>
</evidence>
<dbReference type="eggNOG" id="COG0778">
    <property type="taxonomic scope" value="Bacteria"/>
</dbReference>
<dbReference type="Pfam" id="PF00881">
    <property type="entry name" value="Nitroreductase"/>
    <property type="match status" value="1"/>
</dbReference>
<keyword evidence="3" id="KW-0285">Flavoprotein</keyword>
<evidence type="ECO:0000256" key="1">
    <source>
        <dbReference type="ARBA" id="ARBA00001917"/>
    </source>
</evidence>